<gene>
    <name evidence="1" type="ORF">OE105_04570</name>
</gene>
<sequence>MVTIKYVRTVVGWFNVTVGNNRYNVAPEVFRKFTGVSSNATLGVAELNAADVDALIKHSIAIGVGAWRANGEEVGGNQGNGEEIGGL</sequence>
<dbReference type="Proteomes" id="UP001164726">
    <property type="component" value="Chromosome"/>
</dbReference>
<organism evidence="1 2">
    <name type="scientific">Fervidibacillus halotolerans</name>
    <dbReference type="NCBI Taxonomy" id="2980027"/>
    <lineage>
        <taxon>Bacteria</taxon>
        <taxon>Bacillati</taxon>
        <taxon>Bacillota</taxon>
        <taxon>Bacilli</taxon>
        <taxon>Bacillales</taxon>
        <taxon>Bacillaceae</taxon>
        <taxon>Fervidibacillus</taxon>
    </lineage>
</organism>
<keyword evidence="2" id="KW-1185">Reference proteome</keyword>
<name>A0A9E8M104_9BACI</name>
<protein>
    <submittedName>
        <fullName evidence="1">Uncharacterized protein</fullName>
    </submittedName>
</protein>
<dbReference type="AlphaFoldDB" id="A0A9E8M104"/>
<accession>A0A9E8M104</accession>
<proteinExistence type="predicted"/>
<dbReference type="KEGG" id="fhl:OE105_04570"/>
<dbReference type="EMBL" id="CP106877">
    <property type="protein sequence ID" value="WAA13392.1"/>
    <property type="molecule type" value="Genomic_DNA"/>
</dbReference>
<dbReference type="RefSeq" id="WP_275421557.1">
    <property type="nucleotide sequence ID" value="NZ_CP106877.1"/>
</dbReference>
<evidence type="ECO:0000313" key="1">
    <source>
        <dbReference type="EMBL" id="WAA13392.1"/>
    </source>
</evidence>
<evidence type="ECO:0000313" key="2">
    <source>
        <dbReference type="Proteomes" id="UP001164726"/>
    </source>
</evidence>
<reference evidence="1" key="1">
    <citation type="submission" date="2022-09" db="EMBL/GenBank/DDBJ databases">
        <title>Complete Genomes of Fervidibacillus albus and Fervidibacillus halotolerans isolated from tidal flat sediments.</title>
        <authorList>
            <person name="Kwon K.K."/>
            <person name="Yang S.-H."/>
            <person name="Park M.J."/>
            <person name="Oh H.-M."/>
        </authorList>
    </citation>
    <scope>NUCLEOTIDE SEQUENCE</scope>
    <source>
        <strain evidence="1">MEBiC13594</strain>
    </source>
</reference>